<evidence type="ECO:0000313" key="2">
    <source>
        <dbReference type="EMBL" id="CAL1133947.1"/>
    </source>
</evidence>
<evidence type="ECO:0000313" key="1">
    <source>
        <dbReference type="EMBL" id="CAI3980572.1"/>
    </source>
</evidence>
<dbReference type="Proteomes" id="UP001152797">
    <property type="component" value="Unassembled WGS sequence"/>
</dbReference>
<organism evidence="1">
    <name type="scientific">Cladocopium goreaui</name>
    <dbReference type="NCBI Taxonomy" id="2562237"/>
    <lineage>
        <taxon>Eukaryota</taxon>
        <taxon>Sar</taxon>
        <taxon>Alveolata</taxon>
        <taxon>Dinophyceae</taxon>
        <taxon>Suessiales</taxon>
        <taxon>Symbiodiniaceae</taxon>
        <taxon>Cladocopium</taxon>
    </lineage>
</organism>
<dbReference type="OrthoDB" id="203730at2759"/>
<dbReference type="AlphaFoldDB" id="A0A9P1FNI4"/>
<accession>A0A9P1FNI4</accession>
<reference evidence="2" key="2">
    <citation type="submission" date="2024-04" db="EMBL/GenBank/DDBJ databases">
        <authorList>
            <person name="Chen Y."/>
            <person name="Shah S."/>
            <person name="Dougan E. K."/>
            <person name="Thang M."/>
            <person name="Chan C."/>
        </authorList>
    </citation>
    <scope>NUCLEOTIDE SEQUENCE [LARGE SCALE GENOMIC DNA]</scope>
</reference>
<keyword evidence="3" id="KW-1185">Reference proteome</keyword>
<gene>
    <name evidence="1" type="ORF">C1SCF055_LOCUS8436</name>
</gene>
<protein>
    <submittedName>
        <fullName evidence="1">Uncharacterized protein</fullName>
    </submittedName>
</protein>
<dbReference type="EMBL" id="CAMXCT010000568">
    <property type="protein sequence ID" value="CAI3980572.1"/>
    <property type="molecule type" value="Genomic_DNA"/>
</dbReference>
<sequence length="245" mass="26798">MTEAVSTRELQHFGAQSVSNSLWTLATMRWRDVPILEALGAAALGRLPQFSVQALANTAWALAQLEMERQEMGMIQGEAMARLGQFQSQELATSAWALGRFQDRYLSIMRAILEEAELRVSSSRALDAASASMLLEAFAPLRLGQRWLSTLQGRMEPQLVPGLGPLLCAAEEEGDLEMQIQLLRSLADCHEGLEDAALFAAIFRLLLSGKTADAEALWQAMPGKSTLQLGSSTWNFQALQDLCSG</sequence>
<name>A0A9P1FNI4_9DINO</name>
<proteinExistence type="predicted"/>
<evidence type="ECO:0000313" key="3">
    <source>
        <dbReference type="Proteomes" id="UP001152797"/>
    </source>
</evidence>
<reference evidence="1" key="1">
    <citation type="submission" date="2022-10" db="EMBL/GenBank/DDBJ databases">
        <authorList>
            <person name="Chen Y."/>
            <person name="Dougan E. K."/>
            <person name="Chan C."/>
            <person name="Rhodes N."/>
            <person name="Thang M."/>
        </authorList>
    </citation>
    <scope>NUCLEOTIDE SEQUENCE</scope>
</reference>
<feature type="non-terminal residue" evidence="1">
    <location>
        <position position="1"/>
    </location>
</feature>
<dbReference type="EMBL" id="CAMXCT020000568">
    <property type="protein sequence ID" value="CAL1133947.1"/>
    <property type="molecule type" value="Genomic_DNA"/>
</dbReference>
<dbReference type="EMBL" id="CAMXCT030000568">
    <property type="protein sequence ID" value="CAL4767884.1"/>
    <property type="molecule type" value="Genomic_DNA"/>
</dbReference>
<comment type="caution">
    <text evidence="1">The sequence shown here is derived from an EMBL/GenBank/DDBJ whole genome shotgun (WGS) entry which is preliminary data.</text>
</comment>